<reference evidence="1 2" key="1">
    <citation type="journal article" date="2023" name="Sci. Data">
        <title>Genome assembly of the Korean intertidal mud-creeper Batillaria attramentaria.</title>
        <authorList>
            <person name="Patra A.K."/>
            <person name="Ho P.T."/>
            <person name="Jun S."/>
            <person name="Lee S.J."/>
            <person name="Kim Y."/>
            <person name="Won Y.J."/>
        </authorList>
    </citation>
    <scope>NUCLEOTIDE SEQUENCE [LARGE SCALE GENOMIC DNA]</scope>
    <source>
        <strain evidence="1">Wonlab-2016</strain>
    </source>
</reference>
<dbReference type="EMBL" id="JACVVK020000170">
    <property type="protein sequence ID" value="KAK7487028.1"/>
    <property type="molecule type" value="Genomic_DNA"/>
</dbReference>
<protein>
    <recommendedName>
        <fullName evidence="3">Hexosyltransferase</fullName>
    </recommendedName>
</protein>
<evidence type="ECO:0000313" key="2">
    <source>
        <dbReference type="Proteomes" id="UP001519460"/>
    </source>
</evidence>
<evidence type="ECO:0000313" key="1">
    <source>
        <dbReference type="EMBL" id="KAK7487028.1"/>
    </source>
</evidence>
<dbReference type="AlphaFoldDB" id="A0ABD0KIG3"/>
<accession>A0ABD0KIG3</accession>
<proteinExistence type="predicted"/>
<feature type="non-terminal residue" evidence="1">
    <location>
        <position position="132"/>
    </location>
</feature>
<keyword evidence="2" id="KW-1185">Reference proteome</keyword>
<evidence type="ECO:0008006" key="3">
    <source>
        <dbReference type="Google" id="ProtNLM"/>
    </source>
</evidence>
<name>A0ABD0KIG3_9CAEN</name>
<dbReference type="Proteomes" id="UP001519460">
    <property type="component" value="Unassembled WGS sequence"/>
</dbReference>
<organism evidence="1 2">
    <name type="scientific">Batillaria attramentaria</name>
    <dbReference type="NCBI Taxonomy" id="370345"/>
    <lineage>
        <taxon>Eukaryota</taxon>
        <taxon>Metazoa</taxon>
        <taxon>Spiralia</taxon>
        <taxon>Lophotrochozoa</taxon>
        <taxon>Mollusca</taxon>
        <taxon>Gastropoda</taxon>
        <taxon>Caenogastropoda</taxon>
        <taxon>Sorbeoconcha</taxon>
        <taxon>Cerithioidea</taxon>
        <taxon>Batillariidae</taxon>
        <taxon>Batillaria</taxon>
    </lineage>
</organism>
<comment type="caution">
    <text evidence="1">The sequence shown here is derived from an EMBL/GenBank/DDBJ whole genome shotgun (WGS) entry which is preliminary data.</text>
</comment>
<gene>
    <name evidence="1" type="ORF">BaRGS_00021698</name>
</gene>
<sequence length="132" mass="14777">MDILLGVCVLSARGNYEQRAAIRNSWFKNAAHSSVGHNKTVLRFVLGNQACPLHPADRVDEYGCQEWSPEPLQDYGADVEAFTNSESVERGPQVGRISIREEMTSVQFSTKDPGVVHKGFRYQPVEPVMLQK</sequence>